<sequence>MPQLTFDITKVNIPEGIQLADAKFNESRPVEVLLGAQVFFDILCTGTVRLGRNNPILQKTKLGWVISGPVHSDTHANDMCHLSITNEALHEQIQRFWEIEETNTHRALTSQESECEKHFINTYKRDVNGRYEVSLPVKDNHIQLGNARETAIKRFRNLEQTPALKVDYVNFMREYETLGHMTKINTSNDEAIK</sequence>
<protein>
    <submittedName>
        <fullName evidence="1">Peptidase (DUF1758)</fullName>
    </submittedName>
</protein>
<organism evidence="1 2">
    <name type="scientific">Popillia japonica</name>
    <name type="common">Japanese beetle</name>
    <dbReference type="NCBI Taxonomy" id="7064"/>
    <lineage>
        <taxon>Eukaryota</taxon>
        <taxon>Metazoa</taxon>
        <taxon>Ecdysozoa</taxon>
        <taxon>Arthropoda</taxon>
        <taxon>Hexapoda</taxon>
        <taxon>Insecta</taxon>
        <taxon>Pterygota</taxon>
        <taxon>Neoptera</taxon>
        <taxon>Endopterygota</taxon>
        <taxon>Coleoptera</taxon>
        <taxon>Polyphaga</taxon>
        <taxon>Scarabaeiformia</taxon>
        <taxon>Scarabaeidae</taxon>
        <taxon>Rutelinae</taxon>
        <taxon>Popillia</taxon>
    </lineage>
</organism>
<evidence type="ECO:0000313" key="2">
    <source>
        <dbReference type="Proteomes" id="UP001458880"/>
    </source>
</evidence>
<comment type="caution">
    <text evidence="1">The sequence shown here is derived from an EMBL/GenBank/DDBJ whole genome shotgun (WGS) entry which is preliminary data.</text>
</comment>
<keyword evidence="2" id="KW-1185">Reference proteome</keyword>
<dbReference type="PANTHER" id="PTHR47331">
    <property type="entry name" value="PHD-TYPE DOMAIN-CONTAINING PROTEIN"/>
    <property type="match status" value="1"/>
</dbReference>
<dbReference type="PANTHER" id="PTHR47331:SF5">
    <property type="entry name" value="RIBONUCLEASE H"/>
    <property type="match status" value="1"/>
</dbReference>
<proteinExistence type="predicted"/>
<evidence type="ECO:0000313" key="1">
    <source>
        <dbReference type="EMBL" id="KAK9686081.1"/>
    </source>
</evidence>
<dbReference type="EMBL" id="JASPKY010000731">
    <property type="protein sequence ID" value="KAK9686081.1"/>
    <property type="molecule type" value="Genomic_DNA"/>
</dbReference>
<name>A0AAW1IA35_POPJA</name>
<dbReference type="Proteomes" id="UP001458880">
    <property type="component" value="Unassembled WGS sequence"/>
</dbReference>
<accession>A0AAW1IA35</accession>
<dbReference type="AlphaFoldDB" id="A0AAW1IA35"/>
<gene>
    <name evidence="1" type="ORF">QE152_g37466</name>
</gene>
<reference evidence="1 2" key="1">
    <citation type="journal article" date="2024" name="BMC Genomics">
        <title>De novo assembly and annotation of Popillia japonica's genome with initial clues to its potential as an invasive pest.</title>
        <authorList>
            <person name="Cucini C."/>
            <person name="Boschi S."/>
            <person name="Funari R."/>
            <person name="Cardaioli E."/>
            <person name="Iannotti N."/>
            <person name="Marturano G."/>
            <person name="Paoli F."/>
            <person name="Bruttini M."/>
            <person name="Carapelli A."/>
            <person name="Frati F."/>
            <person name="Nardi F."/>
        </authorList>
    </citation>
    <scope>NUCLEOTIDE SEQUENCE [LARGE SCALE GENOMIC DNA]</scope>
    <source>
        <strain evidence="1">DMR45628</strain>
    </source>
</reference>